<dbReference type="AlphaFoldDB" id="A0A2H1H5B2"/>
<feature type="region of interest" description="Disordered" evidence="1">
    <location>
        <begin position="135"/>
        <end position="351"/>
    </location>
</feature>
<dbReference type="Proteomes" id="UP000245764">
    <property type="component" value="Chromosome 12"/>
</dbReference>
<evidence type="ECO:0000313" key="3">
    <source>
        <dbReference type="Proteomes" id="UP000245764"/>
    </source>
</evidence>
<reference evidence="3" key="1">
    <citation type="submission" date="2017-05" db="EMBL/GenBank/DDBJ databases">
        <authorList>
            <person name="Song R."/>
            <person name="Chenine A.L."/>
            <person name="Ruprecht R.M."/>
        </authorList>
    </citation>
    <scope>NUCLEOTIDE SEQUENCE [LARGE SCALE GENOMIC DNA]</scope>
</reference>
<feature type="region of interest" description="Disordered" evidence="1">
    <location>
        <begin position="561"/>
        <end position="607"/>
    </location>
</feature>
<protein>
    <submittedName>
        <fullName evidence="2">Uncharacterized protein</fullName>
    </submittedName>
</protein>
<feature type="compositionally biased region" description="Low complexity" evidence="1">
    <location>
        <begin position="298"/>
        <end position="317"/>
    </location>
</feature>
<sequence>MGLPIWREPEEKKSTAQIDPTACLRSSIRRRPEVHGRRTQRARLGRQTTTTGLPPRFERSPPPSSGFNGLRDSRRGEERGVPSISNLLETADQQSRVRVPPPPPPPPPAVPESRNYGSGDDTHADIMRRHEERMEALHRRQQQLRRQRDTFDAQQRQRDRMVADLGITEEALRDHFENNPPPFRREPDGPVVDGPVDDPAVNPREPLQIIRSPEEWPTDDGRDGALSRRNTLPTPPLDTSGPEDVSVPRGERRSHPLSNSWRAGSPVNGLGDRNRSPTPGDAWEIMRAGITPDETLPSAESSFASAAASRSFNASRNNTQTTDQTSATLNSGRRRSNAEAVDDSASSMDEDDLECLPMEDATELARTESLAEEMWYLEMRSPEGRERIARHEAARDSEGNRFALASEPVRIDIGFRLIEEAIETEEGRQRVLQLRRPETINVDVGAVLRHMLSVSRQIRNRNVRRHNRPDHIPRTIIGGQQQQQDLDDTPSPQPERYSESTRSTVRATSRDVHAYFTRHRAQSQTSPTSPPPEYTPEDQEPTPETRANRAWHRVQAAEMQLHIGRMDARRRNRSDEDGEVTEVEASRDAPIPHPVSPPSTRSERDVSDALLTGDVQDLDSMRRIIERLAQRDDVPEEWWMSMGLNLSRTRPRTRDEEGRRVVGEAGTESRVRSGRVERRGGGVAAGSRL</sequence>
<feature type="region of interest" description="Disordered" evidence="1">
    <location>
        <begin position="649"/>
        <end position="689"/>
    </location>
</feature>
<feature type="region of interest" description="Disordered" evidence="1">
    <location>
        <begin position="1"/>
        <end position="123"/>
    </location>
</feature>
<feature type="compositionally biased region" description="Basic and acidic residues" evidence="1">
    <location>
        <begin position="652"/>
        <end position="680"/>
    </location>
</feature>
<gene>
    <name evidence="2" type="ORF">ZT1E4_G10971</name>
</gene>
<feature type="compositionally biased region" description="Basic and acidic residues" evidence="1">
    <location>
        <begin position="71"/>
        <end position="80"/>
    </location>
</feature>
<organism evidence="2 3">
    <name type="scientific">Zymoseptoria tritici ST99CH_1E4</name>
    <dbReference type="NCBI Taxonomy" id="1276532"/>
    <lineage>
        <taxon>Eukaryota</taxon>
        <taxon>Fungi</taxon>
        <taxon>Dikarya</taxon>
        <taxon>Ascomycota</taxon>
        <taxon>Pezizomycotina</taxon>
        <taxon>Dothideomycetes</taxon>
        <taxon>Dothideomycetidae</taxon>
        <taxon>Mycosphaerellales</taxon>
        <taxon>Mycosphaerellaceae</taxon>
        <taxon>Zymoseptoria</taxon>
    </lineage>
</organism>
<feature type="compositionally biased region" description="Basic and acidic residues" evidence="1">
    <location>
        <begin position="146"/>
        <end position="162"/>
    </location>
</feature>
<feature type="compositionally biased region" description="Polar residues" evidence="1">
    <location>
        <begin position="83"/>
        <end position="96"/>
    </location>
</feature>
<name>A0A2H1H5B2_ZYMTR</name>
<feature type="compositionally biased region" description="Pro residues" evidence="1">
    <location>
        <begin position="99"/>
        <end position="110"/>
    </location>
</feature>
<feature type="compositionally biased region" description="Basic and acidic residues" evidence="1">
    <location>
        <begin position="170"/>
        <end position="188"/>
    </location>
</feature>
<feature type="compositionally biased region" description="Low complexity" evidence="1">
    <location>
        <begin position="189"/>
        <end position="201"/>
    </location>
</feature>
<feature type="compositionally biased region" description="Basic and acidic residues" evidence="1">
    <location>
        <begin position="564"/>
        <end position="575"/>
    </location>
</feature>
<feature type="compositionally biased region" description="Polar residues" evidence="1">
    <location>
        <begin position="318"/>
        <end position="331"/>
    </location>
</feature>
<feature type="compositionally biased region" description="Basic residues" evidence="1">
    <location>
        <begin position="459"/>
        <end position="468"/>
    </location>
</feature>
<evidence type="ECO:0000256" key="1">
    <source>
        <dbReference type="SAM" id="MobiDB-lite"/>
    </source>
</evidence>
<feature type="region of interest" description="Disordered" evidence="1">
    <location>
        <begin position="459"/>
        <end position="547"/>
    </location>
</feature>
<evidence type="ECO:0000313" key="2">
    <source>
        <dbReference type="EMBL" id="SMR61006.1"/>
    </source>
</evidence>
<proteinExistence type="predicted"/>
<accession>A0A2H1H5B2</accession>
<dbReference type="EMBL" id="LT854264">
    <property type="protein sequence ID" value="SMR61006.1"/>
    <property type="molecule type" value="Genomic_DNA"/>
</dbReference>